<keyword evidence="2" id="KW-1185">Reference proteome</keyword>
<dbReference type="Proteomes" id="UP001283361">
    <property type="component" value="Unassembled WGS sequence"/>
</dbReference>
<organism evidence="1 2">
    <name type="scientific">Elysia crispata</name>
    <name type="common">lettuce slug</name>
    <dbReference type="NCBI Taxonomy" id="231223"/>
    <lineage>
        <taxon>Eukaryota</taxon>
        <taxon>Metazoa</taxon>
        <taxon>Spiralia</taxon>
        <taxon>Lophotrochozoa</taxon>
        <taxon>Mollusca</taxon>
        <taxon>Gastropoda</taxon>
        <taxon>Heterobranchia</taxon>
        <taxon>Euthyneura</taxon>
        <taxon>Panpulmonata</taxon>
        <taxon>Sacoglossa</taxon>
        <taxon>Placobranchoidea</taxon>
        <taxon>Plakobranchidae</taxon>
        <taxon>Elysia</taxon>
    </lineage>
</organism>
<protein>
    <submittedName>
        <fullName evidence="1">Uncharacterized protein</fullName>
    </submittedName>
</protein>
<comment type="caution">
    <text evidence="1">The sequence shown here is derived from an EMBL/GenBank/DDBJ whole genome shotgun (WGS) entry which is preliminary data.</text>
</comment>
<name>A0AAE0YSP4_9GAST</name>
<dbReference type="AlphaFoldDB" id="A0AAE0YSP4"/>
<sequence>MGLTSEWIPVMHQARSLPVFCLHYGGVPGLLHPPWLVVCVWKSADDGVWFTSTGIRASWGLVIWLSGYLVIWLSGYSGGGGGARNDSARLSLETILLNFVYYSESL</sequence>
<proteinExistence type="predicted"/>
<evidence type="ECO:0000313" key="2">
    <source>
        <dbReference type="Proteomes" id="UP001283361"/>
    </source>
</evidence>
<dbReference type="EMBL" id="JAWDGP010005499">
    <property type="protein sequence ID" value="KAK3756534.1"/>
    <property type="molecule type" value="Genomic_DNA"/>
</dbReference>
<gene>
    <name evidence="1" type="ORF">RRG08_061594</name>
</gene>
<reference evidence="1" key="1">
    <citation type="journal article" date="2023" name="G3 (Bethesda)">
        <title>A reference genome for the long-term kleptoplast-retaining sea slug Elysia crispata morphotype clarki.</title>
        <authorList>
            <person name="Eastman K.E."/>
            <person name="Pendleton A.L."/>
            <person name="Shaikh M.A."/>
            <person name="Suttiyut T."/>
            <person name="Ogas R."/>
            <person name="Tomko P."/>
            <person name="Gavelis G."/>
            <person name="Widhalm J.R."/>
            <person name="Wisecaver J.H."/>
        </authorList>
    </citation>
    <scope>NUCLEOTIDE SEQUENCE</scope>
    <source>
        <strain evidence="1">ECLA1</strain>
    </source>
</reference>
<accession>A0AAE0YSP4</accession>
<evidence type="ECO:0000313" key="1">
    <source>
        <dbReference type="EMBL" id="KAK3756534.1"/>
    </source>
</evidence>